<comment type="caution">
    <text evidence="1">The sequence shown here is derived from an EMBL/GenBank/DDBJ whole genome shotgun (WGS) entry which is preliminary data.</text>
</comment>
<keyword evidence="2" id="KW-1185">Reference proteome</keyword>
<organism evidence="1 2">
    <name type="scientific">Pleurodeles waltl</name>
    <name type="common">Iberian ribbed newt</name>
    <dbReference type="NCBI Taxonomy" id="8319"/>
    <lineage>
        <taxon>Eukaryota</taxon>
        <taxon>Metazoa</taxon>
        <taxon>Chordata</taxon>
        <taxon>Craniata</taxon>
        <taxon>Vertebrata</taxon>
        <taxon>Euteleostomi</taxon>
        <taxon>Amphibia</taxon>
        <taxon>Batrachia</taxon>
        <taxon>Caudata</taxon>
        <taxon>Salamandroidea</taxon>
        <taxon>Salamandridae</taxon>
        <taxon>Pleurodelinae</taxon>
        <taxon>Pleurodeles</taxon>
    </lineage>
</organism>
<dbReference type="EMBL" id="JANPWB010000001">
    <property type="protein sequence ID" value="KAJ1219291.1"/>
    <property type="molecule type" value="Genomic_DNA"/>
</dbReference>
<sequence length="88" mass="9207">MGAPDAPQFVGCGGTAPLRVSTFILEAPSLSSAHLDSVRESAGPPLDLAALPRCRPPVLGLTMVRGSLGRPRLRHPRRAACRPAELVS</sequence>
<accession>A0AAV7X2J2</accession>
<dbReference type="AlphaFoldDB" id="A0AAV7X2J2"/>
<reference evidence="1" key="1">
    <citation type="journal article" date="2022" name="bioRxiv">
        <title>Sequencing and chromosome-scale assembly of the giantPleurodeles waltlgenome.</title>
        <authorList>
            <person name="Brown T."/>
            <person name="Elewa A."/>
            <person name="Iarovenko S."/>
            <person name="Subramanian E."/>
            <person name="Araus A.J."/>
            <person name="Petzold A."/>
            <person name="Susuki M."/>
            <person name="Suzuki K.-i.T."/>
            <person name="Hayashi T."/>
            <person name="Toyoda A."/>
            <person name="Oliveira C."/>
            <person name="Osipova E."/>
            <person name="Leigh N.D."/>
            <person name="Simon A."/>
            <person name="Yun M.H."/>
        </authorList>
    </citation>
    <scope>NUCLEOTIDE SEQUENCE</scope>
    <source>
        <strain evidence="1">20211129_DDA</strain>
        <tissue evidence="1">Liver</tissue>
    </source>
</reference>
<evidence type="ECO:0000313" key="1">
    <source>
        <dbReference type="EMBL" id="KAJ1219291.1"/>
    </source>
</evidence>
<proteinExistence type="predicted"/>
<gene>
    <name evidence="1" type="ORF">NDU88_006860</name>
</gene>
<protein>
    <submittedName>
        <fullName evidence="1">Uncharacterized protein</fullName>
    </submittedName>
</protein>
<evidence type="ECO:0000313" key="2">
    <source>
        <dbReference type="Proteomes" id="UP001066276"/>
    </source>
</evidence>
<name>A0AAV7X2J2_PLEWA</name>
<dbReference type="Proteomes" id="UP001066276">
    <property type="component" value="Chromosome 1_1"/>
</dbReference>